<keyword evidence="4" id="KW-0808">Transferase</keyword>
<name>X0YLZ8_9ZZZZ</name>
<dbReference type="PANTHER" id="PTHR45977">
    <property type="entry name" value="TARGET OF ERK KINASE MPK-1"/>
    <property type="match status" value="1"/>
</dbReference>
<dbReference type="SMART" id="SM00744">
    <property type="entry name" value="RINGv"/>
    <property type="match status" value="1"/>
</dbReference>
<evidence type="ECO:0000256" key="10">
    <source>
        <dbReference type="ARBA" id="ARBA00022989"/>
    </source>
</evidence>
<evidence type="ECO:0000256" key="5">
    <source>
        <dbReference type="ARBA" id="ARBA00022692"/>
    </source>
</evidence>
<keyword evidence="8" id="KW-0833">Ubl conjugation pathway</keyword>
<dbReference type="SUPFAM" id="SSF57850">
    <property type="entry name" value="RING/U-box"/>
    <property type="match status" value="1"/>
</dbReference>
<gene>
    <name evidence="13" type="ORF">S01H4_13768</name>
</gene>
<dbReference type="PANTHER" id="PTHR45977:SF4">
    <property type="entry name" value="RING-TYPE DOMAIN-CONTAINING PROTEIN"/>
    <property type="match status" value="1"/>
</dbReference>
<dbReference type="PROSITE" id="PS50089">
    <property type="entry name" value="ZF_RING_2"/>
    <property type="match status" value="1"/>
</dbReference>
<dbReference type="GO" id="GO:0016020">
    <property type="term" value="C:membrane"/>
    <property type="evidence" value="ECO:0007669"/>
    <property type="project" value="UniProtKB-SubCell"/>
</dbReference>
<evidence type="ECO:0000256" key="7">
    <source>
        <dbReference type="ARBA" id="ARBA00022771"/>
    </source>
</evidence>
<dbReference type="EMBL" id="BART01006057">
    <property type="protein sequence ID" value="GAG57095.1"/>
    <property type="molecule type" value="Genomic_DNA"/>
</dbReference>
<comment type="subcellular location">
    <subcellularLocation>
        <location evidence="2">Membrane</location>
        <topology evidence="2">Multi-pass membrane protein</topology>
    </subcellularLocation>
</comment>
<dbReference type="InterPro" id="IPR013083">
    <property type="entry name" value="Znf_RING/FYVE/PHD"/>
</dbReference>
<protein>
    <recommendedName>
        <fullName evidence="3">RING-type E3 ubiquitin transferase</fullName>
        <ecNumber evidence="3">2.3.2.27</ecNumber>
    </recommendedName>
</protein>
<keyword evidence="9" id="KW-0862">Zinc</keyword>
<evidence type="ECO:0000256" key="3">
    <source>
        <dbReference type="ARBA" id="ARBA00012483"/>
    </source>
</evidence>
<evidence type="ECO:0000256" key="8">
    <source>
        <dbReference type="ARBA" id="ARBA00022786"/>
    </source>
</evidence>
<keyword evidence="10" id="KW-1133">Transmembrane helix</keyword>
<evidence type="ECO:0000256" key="1">
    <source>
        <dbReference type="ARBA" id="ARBA00000900"/>
    </source>
</evidence>
<dbReference type="GO" id="GO:0006511">
    <property type="term" value="P:ubiquitin-dependent protein catabolic process"/>
    <property type="evidence" value="ECO:0007669"/>
    <property type="project" value="TreeGrafter"/>
</dbReference>
<dbReference type="EC" id="2.3.2.27" evidence="3"/>
<feature type="non-terminal residue" evidence="13">
    <location>
        <position position="84"/>
    </location>
</feature>
<sequence length="84" mass="9123">MFRKSLLITLLSISIFSGAMAVDPPEASSANENQCSICLAENNATSVSLPCAHQFHNVCIKGWFDEKFNNDGLLTCPICRAETS</sequence>
<comment type="caution">
    <text evidence="13">The sequence shown here is derived from an EMBL/GenBank/DDBJ whole genome shotgun (WGS) entry which is preliminary data.</text>
</comment>
<dbReference type="SMART" id="SM00184">
    <property type="entry name" value="RING"/>
    <property type="match status" value="1"/>
</dbReference>
<proteinExistence type="predicted"/>
<keyword evidence="7" id="KW-0863">Zinc-finger</keyword>
<dbReference type="GO" id="GO:0061630">
    <property type="term" value="F:ubiquitin protein ligase activity"/>
    <property type="evidence" value="ECO:0007669"/>
    <property type="project" value="UniProtKB-EC"/>
</dbReference>
<dbReference type="GO" id="GO:0016567">
    <property type="term" value="P:protein ubiquitination"/>
    <property type="evidence" value="ECO:0007669"/>
    <property type="project" value="TreeGrafter"/>
</dbReference>
<dbReference type="InterPro" id="IPR001841">
    <property type="entry name" value="Znf_RING"/>
</dbReference>
<evidence type="ECO:0000256" key="11">
    <source>
        <dbReference type="ARBA" id="ARBA00023136"/>
    </source>
</evidence>
<reference evidence="13" key="1">
    <citation type="journal article" date="2014" name="Front. Microbiol.">
        <title>High frequency of phylogenetically diverse reductive dehalogenase-homologous genes in deep subseafloor sedimentary metagenomes.</title>
        <authorList>
            <person name="Kawai M."/>
            <person name="Futagami T."/>
            <person name="Toyoda A."/>
            <person name="Takaki Y."/>
            <person name="Nishi S."/>
            <person name="Hori S."/>
            <person name="Arai W."/>
            <person name="Tsubouchi T."/>
            <person name="Morono Y."/>
            <person name="Uchiyama I."/>
            <person name="Ito T."/>
            <person name="Fujiyama A."/>
            <person name="Inagaki F."/>
            <person name="Takami H."/>
        </authorList>
    </citation>
    <scope>NUCLEOTIDE SEQUENCE</scope>
    <source>
        <strain evidence="13">Expedition CK06-06</strain>
    </source>
</reference>
<feature type="domain" description="RING-type" evidence="12">
    <location>
        <begin position="35"/>
        <end position="80"/>
    </location>
</feature>
<evidence type="ECO:0000259" key="12">
    <source>
        <dbReference type="PROSITE" id="PS50089"/>
    </source>
</evidence>
<dbReference type="AlphaFoldDB" id="X0YLZ8"/>
<keyword evidence="5" id="KW-0812">Transmembrane</keyword>
<evidence type="ECO:0000256" key="9">
    <source>
        <dbReference type="ARBA" id="ARBA00022833"/>
    </source>
</evidence>
<dbReference type="Gene3D" id="3.30.40.10">
    <property type="entry name" value="Zinc/RING finger domain, C3HC4 (zinc finger)"/>
    <property type="match status" value="1"/>
</dbReference>
<evidence type="ECO:0000256" key="4">
    <source>
        <dbReference type="ARBA" id="ARBA00022679"/>
    </source>
</evidence>
<keyword evidence="6" id="KW-0479">Metal-binding</keyword>
<accession>X0YLZ8</accession>
<dbReference type="Pfam" id="PF13639">
    <property type="entry name" value="zf-RING_2"/>
    <property type="match status" value="1"/>
</dbReference>
<evidence type="ECO:0000256" key="2">
    <source>
        <dbReference type="ARBA" id="ARBA00004141"/>
    </source>
</evidence>
<organism evidence="13">
    <name type="scientific">marine sediment metagenome</name>
    <dbReference type="NCBI Taxonomy" id="412755"/>
    <lineage>
        <taxon>unclassified sequences</taxon>
        <taxon>metagenomes</taxon>
        <taxon>ecological metagenomes</taxon>
    </lineage>
</organism>
<keyword evidence="11" id="KW-0472">Membrane</keyword>
<comment type="catalytic activity">
    <reaction evidence="1">
        <text>S-ubiquitinyl-[E2 ubiquitin-conjugating enzyme]-L-cysteine + [acceptor protein]-L-lysine = [E2 ubiquitin-conjugating enzyme]-L-cysteine + N(6)-ubiquitinyl-[acceptor protein]-L-lysine.</text>
        <dbReference type="EC" id="2.3.2.27"/>
    </reaction>
</comment>
<evidence type="ECO:0000256" key="6">
    <source>
        <dbReference type="ARBA" id="ARBA00022723"/>
    </source>
</evidence>
<evidence type="ECO:0000313" key="13">
    <source>
        <dbReference type="EMBL" id="GAG57095.1"/>
    </source>
</evidence>
<dbReference type="GO" id="GO:0008270">
    <property type="term" value="F:zinc ion binding"/>
    <property type="evidence" value="ECO:0007669"/>
    <property type="project" value="UniProtKB-KW"/>
</dbReference>
<dbReference type="InterPro" id="IPR011016">
    <property type="entry name" value="Znf_RING-CH"/>
</dbReference>